<dbReference type="Pfam" id="PF20713">
    <property type="entry name" value="DUF6826"/>
    <property type="match status" value="1"/>
</dbReference>
<dbReference type="InterPro" id="IPR049229">
    <property type="entry name" value="DUF6826"/>
</dbReference>
<sequence>MLVQMLLSVKKRKSESGFADEDKGQLIDYMNILIQQQPLRENFALFLSDGSNFYIMGYEGVLHSIRI</sequence>
<accession>A0A2N1NUN9</accession>
<organism evidence="2 3">
    <name type="scientific">Rhizophagus irregularis</name>
    <dbReference type="NCBI Taxonomy" id="588596"/>
    <lineage>
        <taxon>Eukaryota</taxon>
        <taxon>Fungi</taxon>
        <taxon>Fungi incertae sedis</taxon>
        <taxon>Mucoromycota</taxon>
        <taxon>Glomeromycotina</taxon>
        <taxon>Glomeromycetes</taxon>
        <taxon>Glomerales</taxon>
        <taxon>Glomeraceae</taxon>
        <taxon>Rhizophagus</taxon>
    </lineage>
</organism>
<comment type="caution">
    <text evidence="2">The sequence shown here is derived from an EMBL/GenBank/DDBJ whole genome shotgun (WGS) entry which is preliminary data.</text>
</comment>
<gene>
    <name evidence="2" type="ORF">RhiirC2_731846</name>
</gene>
<name>A0A2N1NUN9_9GLOM</name>
<protein>
    <recommendedName>
        <fullName evidence="1">DUF6826 domain-containing protein</fullName>
    </recommendedName>
</protein>
<dbReference type="AlphaFoldDB" id="A0A2N1NUN9"/>
<dbReference type="EMBL" id="LLXL01000125">
    <property type="protein sequence ID" value="PKK77511.1"/>
    <property type="molecule type" value="Genomic_DNA"/>
</dbReference>
<dbReference type="Proteomes" id="UP000233469">
    <property type="component" value="Unassembled WGS sequence"/>
</dbReference>
<reference evidence="2 3" key="2">
    <citation type="submission" date="2017-10" db="EMBL/GenBank/DDBJ databases">
        <title>Extensive intraspecific genome diversity in a model arbuscular mycorrhizal fungus.</title>
        <authorList>
            <person name="Chen E.C.H."/>
            <person name="Morin E."/>
            <person name="Baudet D."/>
            <person name="Noel J."/>
            <person name="Ndikumana S."/>
            <person name="Charron P."/>
            <person name="St-Onge C."/>
            <person name="Giorgi J."/>
            <person name="Grigoriev I.V."/>
            <person name="Roux C."/>
            <person name="Martin F.M."/>
            <person name="Corradi N."/>
        </authorList>
    </citation>
    <scope>NUCLEOTIDE SEQUENCE [LARGE SCALE GENOMIC DNA]</scope>
    <source>
        <strain evidence="2 3">C2</strain>
    </source>
</reference>
<feature type="domain" description="DUF6826" evidence="1">
    <location>
        <begin position="2"/>
        <end position="40"/>
    </location>
</feature>
<evidence type="ECO:0000259" key="1">
    <source>
        <dbReference type="Pfam" id="PF20713"/>
    </source>
</evidence>
<evidence type="ECO:0000313" key="3">
    <source>
        <dbReference type="Proteomes" id="UP000233469"/>
    </source>
</evidence>
<evidence type="ECO:0000313" key="2">
    <source>
        <dbReference type="EMBL" id="PKK77511.1"/>
    </source>
</evidence>
<proteinExistence type="predicted"/>
<dbReference type="VEuPathDB" id="FungiDB:FUN_004348"/>
<reference evidence="2 3" key="1">
    <citation type="submission" date="2016-04" db="EMBL/GenBank/DDBJ databases">
        <title>Genome analyses suggest a sexual origin of heterokaryosis in a supposedly ancient asexual fungus.</title>
        <authorList>
            <person name="Ropars J."/>
            <person name="Sedzielewska K."/>
            <person name="Noel J."/>
            <person name="Charron P."/>
            <person name="Farinelli L."/>
            <person name="Marton T."/>
            <person name="Kruger M."/>
            <person name="Pelin A."/>
            <person name="Brachmann A."/>
            <person name="Corradi N."/>
        </authorList>
    </citation>
    <scope>NUCLEOTIDE SEQUENCE [LARGE SCALE GENOMIC DNA]</scope>
    <source>
        <strain evidence="2 3">C2</strain>
    </source>
</reference>